<accession>M4B857</accession>
<evidence type="ECO:0000313" key="2">
    <source>
        <dbReference type="Proteomes" id="UP000011713"/>
    </source>
</evidence>
<evidence type="ECO:0000313" key="1">
    <source>
        <dbReference type="EnsemblProtists" id="HpaP802459"/>
    </source>
</evidence>
<dbReference type="EnsemblProtists" id="HpaT802459">
    <property type="protein sequence ID" value="HpaP802459"/>
    <property type="gene ID" value="HpaG802459"/>
</dbReference>
<dbReference type="EMBL" id="JH597957">
    <property type="status" value="NOT_ANNOTATED_CDS"/>
    <property type="molecule type" value="Genomic_DNA"/>
</dbReference>
<dbReference type="AlphaFoldDB" id="M4B857"/>
<sequence length="102" mass="11229">MIASALRDFLLNVAWSNPVAQCSILIPPACHLPQVALLHHHLHLELPCVKVVPLKLADAGGRRGVHCEGVMYVSKHKTYQKWGTSLSGRTVLENPKHQVPKA</sequence>
<dbReference type="Proteomes" id="UP000011713">
    <property type="component" value="Unassembled WGS sequence"/>
</dbReference>
<name>M4B857_HYAAE</name>
<reference evidence="2" key="1">
    <citation type="journal article" date="2010" name="Science">
        <title>Signatures of adaptation to obligate biotrophy in the Hyaloperonospora arabidopsidis genome.</title>
        <authorList>
            <person name="Baxter L."/>
            <person name="Tripathy S."/>
            <person name="Ishaque N."/>
            <person name="Boot N."/>
            <person name="Cabral A."/>
            <person name="Kemen E."/>
            <person name="Thines M."/>
            <person name="Ah-Fong A."/>
            <person name="Anderson R."/>
            <person name="Badejoko W."/>
            <person name="Bittner-Eddy P."/>
            <person name="Boore J.L."/>
            <person name="Chibucos M.C."/>
            <person name="Coates M."/>
            <person name="Dehal P."/>
            <person name="Delehaunty K."/>
            <person name="Dong S."/>
            <person name="Downton P."/>
            <person name="Dumas B."/>
            <person name="Fabro G."/>
            <person name="Fronick C."/>
            <person name="Fuerstenberg S.I."/>
            <person name="Fulton L."/>
            <person name="Gaulin E."/>
            <person name="Govers F."/>
            <person name="Hughes L."/>
            <person name="Humphray S."/>
            <person name="Jiang R.H."/>
            <person name="Judelson H."/>
            <person name="Kamoun S."/>
            <person name="Kyung K."/>
            <person name="Meijer H."/>
            <person name="Minx P."/>
            <person name="Morris P."/>
            <person name="Nelson J."/>
            <person name="Phuntumart V."/>
            <person name="Qutob D."/>
            <person name="Rehmany A."/>
            <person name="Rougon-Cardoso A."/>
            <person name="Ryden P."/>
            <person name="Torto-Alalibo T."/>
            <person name="Studholme D."/>
            <person name="Wang Y."/>
            <person name="Win J."/>
            <person name="Wood J."/>
            <person name="Clifton S.W."/>
            <person name="Rogers J."/>
            <person name="Van den Ackerveken G."/>
            <person name="Jones J.D."/>
            <person name="McDowell J.M."/>
            <person name="Beynon J."/>
            <person name="Tyler B.M."/>
        </authorList>
    </citation>
    <scope>NUCLEOTIDE SEQUENCE [LARGE SCALE GENOMIC DNA]</scope>
    <source>
        <strain evidence="2">Emoy2</strain>
    </source>
</reference>
<dbReference type="InParanoid" id="M4B857"/>
<dbReference type="HOGENOM" id="CLU_2282841_0_0_1"/>
<dbReference type="VEuPathDB" id="FungiDB:HpaG802459"/>
<proteinExistence type="predicted"/>
<organism evidence="1 2">
    <name type="scientific">Hyaloperonospora arabidopsidis (strain Emoy2)</name>
    <name type="common">Downy mildew agent</name>
    <name type="synonym">Peronospora arabidopsidis</name>
    <dbReference type="NCBI Taxonomy" id="559515"/>
    <lineage>
        <taxon>Eukaryota</taxon>
        <taxon>Sar</taxon>
        <taxon>Stramenopiles</taxon>
        <taxon>Oomycota</taxon>
        <taxon>Peronosporomycetes</taxon>
        <taxon>Peronosporales</taxon>
        <taxon>Peronosporaceae</taxon>
        <taxon>Hyaloperonospora</taxon>
    </lineage>
</organism>
<protein>
    <submittedName>
        <fullName evidence="1">Uncharacterized protein</fullName>
    </submittedName>
</protein>
<reference evidence="1" key="2">
    <citation type="submission" date="2015-06" db="UniProtKB">
        <authorList>
            <consortium name="EnsemblProtists"/>
        </authorList>
    </citation>
    <scope>IDENTIFICATION</scope>
    <source>
        <strain evidence="1">Emoy2</strain>
    </source>
</reference>
<keyword evidence="2" id="KW-1185">Reference proteome</keyword>